<sequence>MKERLKQLFISGILVIVPLFVTILFVTFVISKLGGFWGFIFKTIPYIKNLPNFVINLIGFILSLILIIILGYIGEMYIGRYLIKFFENVFISTPIIKNIYMPTKEIINQLIQQRKKSFKRVVFVHYFNKDMYTIGFVTNDEKWFVDGEESLSIFIPTSPNPTSGFFAVIKKKDVVETDFTLEEAFNIIVTSGLLMNRNGEIDGRKVKGDS</sequence>
<comment type="caution">
    <text evidence="2">The sequence shown here is derived from an EMBL/GenBank/DDBJ whole genome shotgun (WGS) entry which is preliminary data.</text>
</comment>
<feature type="transmembrane region" description="Helical" evidence="1">
    <location>
        <begin position="12"/>
        <end position="41"/>
    </location>
</feature>
<dbReference type="PANTHER" id="PTHR31876:SF26">
    <property type="entry name" value="PROTEIN LIKE COV 2"/>
    <property type="match status" value="1"/>
</dbReference>
<dbReference type="InterPro" id="IPR007462">
    <property type="entry name" value="COV1-like"/>
</dbReference>
<reference evidence="2" key="1">
    <citation type="journal article" date="2020" name="mSystems">
        <title>Genome- and Community-Level Interaction Insights into Carbon Utilization and Element Cycling Functions of Hydrothermarchaeota in Hydrothermal Sediment.</title>
        <authorList>
            <person name="Zhou Z."/>
            <person name="Liu Y."/>
            <person name="Xu W."/>
            <person name="Pan J."/>
            <person name="Luo Z.H."/>
            <person name="Li M."/>
        </authorList>
    </citation>
    <scope>NUCLEOTIDE SEQUENCE [LARGE SCALE GENOMIC DNA]</scope>
    <source>
        <strain evidence="2">SpSt-464</strain>
    </source>
</reference>
<keyword evidence="1" id="KW-1133">Transmembrane helix</keyword>
<keyword evidence="1" id="KW-0472">Membrane</keyword>
<dbReference type="PANTHER" id="PTHR31876">
    <property type="entry name" value="COV-LIKE PROTEIN 1"/>
    <property type="match status" value="1"/>
</dbReference>
<organism evidence="2">
    <name type="scientific">candidate division WOR-3 bacterium</name>
    <dbReference type="NCBI Taxonomy" id="2052148"/>
    <lineage>
        <taxon>Bacteria</taxon>
        <taxon>Bacteria division WOR-3</taxon>
    </lineage>
</organism>
<accession>A0A7C3NAY5</accession>
<keyword evidence="1" id="KW-0812">Transmembrane</keyword>
<evidence type="ECO:0000256" key="1">
    <source>
        <dbReference type="SAM" id="Phobius"/>
    </source>
</evidence>
<dbReference type="AlphaFoldDB" id="A0A7C3NAY5"/>
<dbReference type="EMBL" id="DSTT01000006">
    <property type="protein sequence ID" value="HFK24401.1"/>
    <property type="molecule type" value="Genomic_DNA"/>
</dbReference>
<dbReference type="Pfam" id="PF04367">
    <property type="entry name" value="DUF502"/>
    <property type="match status" value="1"/>
</dbReference>
<evidence type="ECO:0000313" key="2">
    <source>
        <dbReference type="EMBL" id="HFK24401.1"/>
    </source>
</evidence>
<protein>
    <submittedName>
        <fullName evidence="2">DUF502 domain-containing protein</fullName>
    </submittedName>
</protein>
<proteinExistence type="predicted"/>
<name>A0A7C3NAY5_UNCW3</name>
<gene>
    <name evidence="2" type="ORF">ENS15_07140</name>
</gene>
<feature type="transmembrane region" description="Helical" evidence="1">
    <location>
        <begin position="53"/>
        <end position="74"/>
    </location>
</feature>